<dbReference type="AlphaFoldDB" id="A0A1F7FDL4"/>
<evidence type="ECO:0000313" key="3">
    <source>
        <dbReference type="Proteomes" id="UP000179243"/>
    </source>
</evidence>
<evidence type="ECO:0000256" key="1">
    <source>
        <dbReference type="SAM" id="MobiDB-lite"/>
    </source>
</evidence>
<dbReference type="EMBL" id="MFYX01000067">
    <property type="protein sequence ID" value="OGK04681.1"/>
    <property type="molecule type" value="Genomic_DNA"/>
</dbReference>
<reference evidence="2 3" key="1">
    <citation type="journal article" date="2016" name="Nat. Commun.">
        <title>Thousands of microbial genomes shed light on interconnected biogeochemical processes in an aquifer system.</title>
        <authorList>
            <person name="Anantharaman K."/>
            <person name="Brown C.T."/>
            <person name="Hug L.A."/>
            <person name="Sharon I."/>
            <person name="Castelle C.J."/>
            <person name="Probst A.J."/>
            <person name="Thomas B.C."/>
            <person name="Singh A."/>
            <person name="Wilkins M.J."/>
            <person name="Karaoz U."/>
            <person name="Brodie E.L."/>
            <person name="Williams K.H."/>
            <person name="Hubbard S.S."/>
            <person name="Banfield J.F."/>
        </authorList>
    </citation>
    <scope>NUCLEOTIDE SEQUENCE [LARGE SCALE GENOMIC DNA]</scope>
</reference>
<comment type="caution">
    <text evidence="2">The sequence shown here is derived from an EMBL/GenBank/DDBJ whole genome shotgun (WGS) entry which is preliminary data.</text>
</comment>
<organism evidence="2 3">
    <name type="scientific">Candidatus Raymondbacteria bacterium RIFOXYD12_FULL_49_13</name>
    <dbReference type="NCBI Taxonomy" id="1817890"/>
    <lineage>
        <taxon>Bacteria</taxon>
        <taxon>Raymondiibacteriota</taxon>
    </lineage>
</organism>
<gene>
    <name evidence="2" type="ORF">A2519_21135</name>
</gene>
<name>A0A1F7FDL4_UNCRA</name>
<accession>A0A1F7FDL4</accession>
<feature type="compositionally biased region" description="Basic residues" evidence="1">
    <location>
        <begin position="1"/>
        <end position="10"/>
    </location>
</feature>
<evidence type="ECO:0000313" key="2">
    <source>
        <dbReference type="EMBL" id="OGK04681.1"/>
    </source>
</evidence>
<feature type="region of interest" description="Disordered" evidence="1">
    <location>
        <begin position="1"/>
        <end position="30"/>
    </location>
</feature>
<proteinExistence type="predicted"/>
<protein>
    <submittedName>
        <fullName evidence="2">Uncharacterized protein</fullName>
    </submittedName>
</protein>
<dbReference type="Proteomes" id="UP000179243">
    <property type="component" value="Unassembled WGS sequence"/>
</dbReference>
<sequence>MQSPKPRRHHFDQSDSAENDPQGKMPPILRYPVGSSPVSQIMNNTQQTAQVKPAIGQDLLRQLRECMFTRRVQAQISLNSLCPVLLFPRETMEAFTFIGAVFPAPAKPAIRAVWA</sequence>